<dbReference type="AlphaFoldDB" id="A0A5B7GYW1"/>
<organism evidence="1 2">
    <name type="scientific">Portunus trituberculatus</name>
    <name type="common">Swimming crab</name>
    <name type="synonym">Neptunus trituberculatus</name>
    <dbReference type="NCBI Taxonomy" id="210409"/>
    <lineage>
        <taxon>Eukaryota</taxon>
        <taxon>Metazoa</taxon>
        <taxon>Ecdysozoa</taxon>
        <taxon>Arthropoda</taxon>
        <taxon>Crustacea</taxon>
        <taxon>Multicrustacea</taxon>
        <taxon>Malacostraca</taxon>
        <taxon>Eumalacostraca</taxon>
        <taxon>Eucarida</taxon>
        <taxon>Decapoda</taxon>
        <taxon>Pleocyemata</taxon>
        <taxon>Brachyura</taxon>
        <taxon>Eubrachyura</taxon>
        <taxon>Portunoidea</taxon>
        <taxon>Portunidae</taxon>
        <taxon>Portuninae</taxon>
        <taxon>Portunus</taxon>
    </lineage>
</organism>
<proteinExistence type="predicted"/>
<accession>A0A5B7GYW1</accession>
<keyword evidence="2" id="KW-1185">Reference proteome</keyword>
<dbReference type="Proteomes" id="UP000324222">
    <property type="component" value="Unassembled WGS sequence"/>
</dbReference>
<comment type="caution">
    <text evidence="1">The sequence shown here is derived from an EMBL/GenBank/DDBJ whole genome shotgun (WGS) entry which is preliminary data.</text>
</comment>
<reference evidence="1 2" key="1">
    <citation type="submission" date="2019-05" db="EMBL/GenBank/DDBJ databases">
        <title>Another draft genome of Portunus trituberculatus and its Hox gene families provides insights of decapod evolution.</title>
        <authorList>
            <person name="Jeong J.-H."/>
            <person name="Song I."/>
            <person name="Kim S."/>
            <person name="Choi T."/>
            <person name="Kim D."/>
            <person name="Ryu S."/>
            <person name="Kim W."/>
        </authorList>
    </citation>
    <scope>NUCLEOTIDE SEQUENCE [LARGE SCALE GENOMIC DNA]</scope>
    <source>
        <tissue evidence="1">Muscle</tissue>
    </source>
</reference>
<sequence length="84" mass="8916">MLSACTAYSVCGYLVLNVRVEDKRSGPAAPRRLSHAAASHRHSNWIPLPLSPVPASPSLPLLVLLLTLILKRVSVCSLSSIVSG</sequence>
<evidence type="ECO:0000313" key="2">
    <source>
        <dbReference type="Proteomes" id="UP000324222"/>
    </source>
</evidence>
<dbReference type="EMBL" id="VSRR010020056">
    <property type="protein sequence ID" value="MPC62779.1"/>
    <property type="molecule type" value="Genomic_DNA"/>
</dbReference>
<gene>
    <name evidence="1" type="ORF">E2C01_056869</name>
</gene>
<evidence type="ECO:0000313" key="1">
    <source>
        <dbReference type="EMBL" id="MPC62779.1"/>
    </source>
</evidence>
<protein>
    <submittedName>
        <fullName evidence="1">Uncharacterized protein</fullName>
    </submittedName>
</protein>
<name>A0A5B7GYW1_PORTR</name>